<sequence length="208" mass="23370">HGAYATAVELKTKYTQINSTNSSTTSIGATYFMTYHSLQKNFRDNIEALKYARKLSDNITASILAERYHNITPGTDKTYKVFPYSIFYVFYEQYLTIVHDTIINLSTCVGSIFAISFICLGLDWYSSIIITFVIGLILLSMFGMMFLWNIYLNAISLINLVTCVGISVEFCSHLVRAFAISVHETRVLRAKHALAHMGGSVLSALIML</sequence>
<dbReference type="GO" id="GO:0005886">
    <property type="term" value="C:plasma membrane"/>
    <property type="evidence" value="ECO:0007669"/>
    <property type="project" value="TreeGrafter"/>
</dbReference>
<dbReference type="GO" id="GO:0015918">
    <property type="term" value="P:sterol transport"/>
    <property type="evidence" value="ECO:0007669"/>
    <property type="project" value="TreeGrafter"/>
</dbReference>
<accession>A0A8J1UVZ1</accession>
<comment type="caution">
    <text evidence="1">The sequence shown here is derived from an EMBL/GenBank/DDBJ whole genome shotgun (WGS) entry which is preliminary data.</text>
</comment>
<evidence type="ECO:0000313" key="1">
    <source>
        <dbReference type="EMBL" id="CAH1772334.1"/>
    </source>
</evidence>
<dbReference type="EMBL" id="CAIIXF020000001">
    <property type="protein sequence ID" value="CAH1772334.1"/>
    <property type="molecule type" value="Genomic_DNA"/>
</dbReference>
<dbReference type="PANTHER" id="PTHR45727:SF2">
    <property type="entry name" value="NPC INTRACELLULAR CHOLESTEROL TRANSPORTER 1"/>
    <property type="match status" value="1"/>
</dbReference>
<evidence type="ECO:0000313" key="2">
    <source>
        <dbReference type="Proteomes" id="UP000749559"/>
    </source>
</evidence>
<dbReference type="SUPFAM" id="SSF82866">
    <property type="entry name" value="Multidrug efflux transporter AcrB transmembrane domain"/>
    <property type="match status" value="1"/>
</dbReference>
<proteinExistence type="predicted"/>
<dbReference type="PANTHER" id="PTHR45727">
    <property type="entry name" value="NPC INTRACELLULAR CHOLESTEROL TRANSPORTER 1"/>
    <property type="match status" value="1"/>
</dbReference>
<dbReference type="GO" id="GO:0042632">
    <property type="term" value="P:cholesterol homeostasis"/>
    <property type="evidence" value="ECO:0007669"/>
    <property type="project" value="TreeGrafter"/>
</dbReference>
<organism evidence="1 2">
    <name type="scientific">Owenia fusiformis</name>
    <name type="common">Polychaete worm</name>
    <dbReference type="NCBI Taxonomy" id="6347"/>
    <lineage>
        <taxon>Eukaryota</taxon>
        <taxon>Metazoa</taxon>
        <taxon>Spiralia</taxon>
        <taxon>Lophotrochozoa</taxon>
        <taxon>Annelida</taxon>
        <taxon>Polychaeta</taxon>
        <taxon>Sedentaria</taxon>
        <taxon>Canalipalpata</taxon>
        <taxon>Sabellida</taxon>
        <taxon>Oweniida</taxon>
        <taxon>Oweniidae</taxon>
        <taxon>Owenia</taxon>
    </lineage>
</organism>
<keyword evidence="2" id="KW-1185">Reference proteome</keyword>
<dbReference type="OrthoDB" id="6279525at2759"/>
<dbReference type="Gene3D" id="1.20.1640.10">
    <property type="entry name" value="Multidrug efflux transporter AcrB transmembrane domain"/>
    <property type="match status" value="1"/>
</dbReference>
<dbReference type="GO" id="GO:0015485">
    <property type="term" value="F:cholesterol binding"/>
    <property type="evidence" value="ECO:0007669"/>
    <property type="project" value="TreeGrafter"/>
</dbReference>
<gene>
    <name evidence="1" type="ORF">OFUS_LOCUS112</name>
</gene>
<dbReference type="GO" id="GO:0030299">
    <property type="term" value="P:intestinal cholesterol absorption"/>
    <property type="evidence" value="ECO:0007669"/>
    <property type="project" value="TreeGrafter"/>
</dbReference>
<dbReference type="Proteomes" id="UP000749559">
    <property type="component" value="Unassembled WGS sequence"/>
</dbReference>
<protein>
    <submittedName>
        <fullName evidence="1">Uncharacterized protein</fullName>
    </submittedName>
</protein>
<dbReference type="AlphaFoldDB" id="A0A8J1UVZ1"/>
<name>A0A8J1UVZ1_OWEFU</name>
<feature type="non-terminal residue" evidence="1">
    <location>
        <position position="208"/>
    </location>
</feature>
<reference evidence="1" key="1">
    <citation type="submission" date="2022-03" db="EMBL/GenBank/DDBJ databases">
        <authorList>
            <person name="Martin C."/>
        </authorList>
    </citation>
    <scope>NUCLEOTIDE SEQUENCE</scope>
</reference>
<feature type="non-terminal residue" evidence="1">
    <location>
        <position position="1"/>
    </location>
</feature>